<comment type="caution">
    <text evidence="2">The sequence shown here is derived from an EMBL/GenBank/DDBJ whole genome shotgun (WGS) entry which is preliminary data.</text>
</comment>
<dbReference type="EMBL" id="JAOPKB010000019">
    <property type="protein sequence ID" value="MCU4975472.1"/>
    <property type="molecule type" value="Genomic_DNA"/>
</dbReference>
<sequence>MDPEFDVKLLGPSTETDGNRHLDWSVTGEELVVELPAEKPDGRDAEHAYAFEIQAVKPDESAFESAASSADESAIVRSRERMREIIERL</sequence>
<name>A0ABT2QKQ2_9EURY</name>
<organism evidence="2 3">
    <name type="scientific">Natronoglomus mannanivorans</name>
    <dbReference type="NCBI Taxonomy" id="2979990"/>
    <lineage>
        <taxon>Archaea</taxon>
        <taxon>Methanobacteriati</taxon>
        <taxon>Methanobacteriota</taxon>
        <taxon>Stenosarchaea group</taxon>
        <taxon>Halobacteria</taxon>
        <taxon>Halobacteriales</taxon>
        <taxon>Natrialbaceae</taxon>
        <taxon>Natronoglomus</taxon>
    </lineage>
</organism>
<feature type="region of interest" description="Disordered" evidence="1">
    <location>
        <begin position="1"/>
        <end position="21"/>
    </location>
</feature>
<dbReference type="RefSeq" id="WP_338009190.1">
    <property type="nucleotide sequence ID" value="NZ_JAOPKB010000019.1"/>
</dbReference>
<proteinExistence type="predicted"/>
<protein>
    <submittedName>
        <fullName evidence="2">Uncharacterized protein</fullName>
    </submittedName>
</protein>
<evidence type="ECO:0000313" key="2">
    <source>
        <dbReference type="EMBL" id="MCU4975472.1"/>
    </source>
</evidence>
<keyword evidence="3" id="KW-1185">Reference proteome</keyword>
<evidence type="ECO:0000313" key="3">
    <source>
        <dbReference type="Proteomes" id="UP001320972"/>
    </source>
</evidence>
<evidence type="ECO:0000256" key="1">
    <source>
        <dbReference type="SAM" id="MobiDB-lite"/>
    </source>
</evidence>
<gene>
    <name evidence="2" type="ORF">OB955_22545</name>
</gene>
<dbReference type="Proteomes" id="UP001320972">
    <property type="component" value="Unassembled WGS sequence"/>
</dbReference>
<accession>A0ABT2QKQ2</accession>
<reference evidence="2 3" key="1">
    <citation type="submission" date="2022-09" db="EMBL/GenBank/DDBJ databases">
        <title>Enrichment on poylsaccharides allowed isolation of novel metabolic and taxonomic groups of Haloarchaea.</title>
        <authorList>
            <person name="Sorokin D.Y."/>
            <person name="Elcheninov A.G."/>
            <person name="Khizhniak T.V."/>
            <person name="Kolganova T.V."/>
            <person name="Kublanov I.V."/>
        </authorList>
    </citation>
    <scope>NUCLEOTIDE SEQUENCE [LARGE SCALE GENOMIC DNA]</scope>
    <source>
        <strain evidence="2 3">AArc-m2/3/4</strain>
    </source>
</reference>